<accession>A0A821D5Q5</accession>
<keyword evidence="2" id="KW-1185">Reference proteome</keyword>
<feature type="non-terminal residue" evidence="1">
    <location>
        <position position="88"/>
    </location>
</feature>
<evidence type="ECO:0000313" key="2">
    <source>
        <dbReference type="Proteomes" id="UP000663866"/>
    </source>
</evidence>
<name>A0A821D5Q5_9BILA</name>
<gene>
    <name evidence="1" type="ORF">OVN521_LOCUS45720</name>
</gene>
<dbReference type="AlphaFoldDB" id="A0A821D5Q5"/>
<feature type="non-terminal residue" evidence="1">
    <location>
        <position position="1"/>
    </location>
</feature>
<dbReference type="EMBL" id="CAJOBG010076586">
    <property type="protein sequence ID" value="CAF4615840.1"/>
    <property type="molecule type" value="Genomic_DNA"/>
</dbReference>
<sequence>TNEIQQSSFDYKTLLDENDRLLITQIDDNYTLAVELNVSIAEDYDLPCLRNLNHITNIVNELTHISTLRMITFCKLTPEFNSLHEDDR</sequence>
<protein>
    <submittedName>
        <fullName evidence="1">Uncharacterized protein</fullName>
    </submittedName>
</protein>
<comment type="caution">
    <text evidence="1">The sequence shown here is derived from an EMBL/GenBank/DDBJ whole genome shotgun (WGS) entry which is preliminary data.</text>
</comment>
<reference evidence="1" key="1">
    <citation type="submission" date="2021-02" db="EMBL/GenBank/DDBJ databases">
        <authorList>
            <person name="Nowell W R."/>
        </authorList>
    </citation>
    <scope>NUCLEOTIDE SEQUENCE</scope>
</reference>
<evidence type="ECO:0000313" key="1">
    <source>
        <dbReference type="EMBL" id="CAF4615840.1"/>
    </source>
</evidence>
<organism evidence="1 2">
    <name type="scientific">Rotaria magnacalcarata</name>
    <dbReference type="NCBI Taxonomy" id="392030"/>
    <lineage>
        <taxon>Eukaryota</taxon>
        <taxon>Metazoa</taxon>
        <taxon>Spiralia</taxon>
        <taxon>Gnathifera</taxon>
        <taxon>Rotifera</taxon>
        <taxon>Eurotatoria</taxon>
        <taxon>Bdelloidea</taxon>
        <taxon>Philodinida</taxon>
        <taxon>Philodinidae</taxon>
        <taxon>Rotaria</taxon>
    </lineage>
</organism>
<dbReference type="Proteomes" id="UP000663866">
    <property type="component" value="Unassembled WGS sequence"/>
</dbReference>
<proteinExistence type="predicted"/>